<proteinExistence type="predicted"/>
<evidence type="ECO:0000313" key="1">
    <source>
        <dbReference type="EMBL" id="GCF14724.1"/>
    </source>
</evidence>
<accession>A0A4C2EJP7</accession>
<protein>
    <submittedName>
        <fullName evidence="1">Uncharacterized protein</fullName>
    </submittedName>
</protein>
<evidence type="ECO:0000313" key="2">
    <source>
        <dbReference type="Proteomes" id="UP000304382"/>
    </source>
</evidence>
<keyword evidence="2" id="KW-1185">Reference proteome</keyword>
<gene>
    <name evidence="1" type="ORF">Harman_26590</name>
</gene>
<organism evidence="1 2">
    <name type="scientific">Haloarcula mannanilytica</name>
    <dbReference type="NCBI Taxonomy" id="2509225"/>
    <lineage>
        <taxon>Archaea</taxon>
        <taxon>Methanobacteriati</taxon>
        <taxon>Methanobacteriota</taxon>
        <taxon>Stenosarchaea group</taxon>
        <taxon>Halobacteria</taxon>
        <taxon>Halobacteriales</taxon>
        <taxon>Haloarculaceae</taxon>
        <taxon>Haloarcula</taxon>
    </lineage>
</organism>
<dbReference type="AlphaFoldDB" id="A0A4C2EJP7"/>
<dbReference type="Proteomes" id="UP000304382">
    <property type="component" value="Unassembled WGS sequence"/>
</dbReference>
<reference evidence="1 2" key="1">
    <citation type="submission" date="2019-02" db="EMBL/GenBank/DDBJ databases">
        <title>Haloarcula mannanilyticum sp. nov., a mannan degrading haloarchaeon isolated from commercial salt.</title>
        <authorList>
            <person name="Enomoto S."/>
            <person name="Shimane Y."/>
            <person name="Kamekura M."/>
            <person name="Ito T."/>
            <person name="Moriya O."/>
            <person name="Ihara K."/>
            <person name="Takahashi-Ando N."/>
            <person name="Fukushima Y."/>
            <person name="Yoshida Y."/>
            <person name="Usama R."/>
            <person name="Takai K."/>
            <person name="Minegishi H."/>
        </authorList>
    </citation>
    <scope>NUCLEOTIDE SEQUENCE [LARGE SCALE GENOMIC DNA]</scope>
    <source>
        <strain evidence="1 2">MD130-1</strain>
    </source>
</reference>
<dbReference type="EMBL" id="BIXZ01000004">
    <property type="protein sequence ID" value="GCF14724.1"/>
    <property type="molecule type" value="Genomic_DNA"/>
</dbReference>
<sequence>MVVRLRNPGDIGLPVQFVFQALDRPSARIPRTEYDHVLRHRPLSGVIRYKPFGIGLVVLACWHTVVMQAPKFAVAFDRALGRKGGLLTRQTAPNFFAEFCLSDPLRIERDSGLTDAEIRPNDLRCPNR</sequence>
<comment type="caution">
    <text evidence="1">The sequence shown here is derived from an EMBL/GenBank/DDBJ whole genome shotgun (WGS) entry which is preliminary data.</text>
</comment>
<name>A0A4C2EJP7_9EURY</name>